<dbReference type="GO" id="GO:0004252">
    <property type="term" value="F:serine-type endopeptidase activity"/>
    <property type="evidence" value="ECO:0007669"/>
    <property type="project" value="InterPro"/>
</dbReference>
<accession>A0A939EDT7</accession>
<evidence type="ECO:0008006" key="3">
    <source>
        <dbReference type="Google" id="ProtNLM"/>
    </source>
</evidence>
<dbReference type="RefSeq" id="WP_207141155.1">
    <property type="nucleotide sequence ID" value="NZ_JAEKJZ010000002.1"/>
</dbReference>
<dbReference type="GO" id="GO:0006508">
    <property type="term" value="P:proteolysis"/>
    <property type="evidence" value="ECO:0007669"/>
    <property type="project" value="InterPro"/>
</dbReference>
<protein>
    <recommendedName>
        <fullName evidence="3">Peptidase S8/S53 domain-containing protein</fullName>
    </recommendedName>
</protein>
<proteinExistence type="predicted"/>
<dbReference type="Proteomes" id="UP000664096">
    <property type="component" value="Unassembled WGS sequence"/>
</dbReference>
<dbReference type="InterPro" id="IPR036852">
    <property type="entry name" value="Peptidase_S8/S53_dom_sf"/>
</dbReference>
<name>A0A939EDT7_9HYPH</name>
<dbReference type="EMBL" id="JAEKJZ010000002">
    <property type="protein sequence ID" value="MBN9671315.1"/>
    <property type="molecule type" value="Genomic_DNA"/>
</dbReference>
<evidence type="ECO:0000313" key="1">
    <source>
        <dbReference type="EMBL" id="MBN9671315.1"/>
    </source>
</evidence>
<sequence>MIRVGLIDGALPPDWPGVTVRRRFCTIDGADLSRKHASAMATTIGAYCEDFKIINAVVFPGSLSTTLGMVCDALEWLGDDPPDIVLCSFGSARASVELSVMTSRLQNGGSLVVASAPARGDPVYPAAYPDVISVQGDARCGPGEISRLDLPQATFGACPQALGVPEIRGASAAAAHAAGLLAQSGATSAPVAAGDLLQHVRYTGRERKSPELKPEPQPA</sequence>
<comment type="caution">
    <text evidence="1">The sequence shown here is derived from an EMBL/GenBank/DDBJ whole genome shotgun (WGS) entry which is preliminary data.</text>
</comment>
<organism evidence="1 2">
    <name type="scientific">Roseibium aggregatum</name>
    <dbReference type="NCBI Taxonomy" id="187304"/>
    <lineage>
        <taxon>Bacteria</taxon>
        <taxon>Pseudomonadati</taxon>
        <taxon>Pseudomonadota</taxon>
        <taxon>Alphaproteobacteria</taxon>
        <taxon>Hyphomicrobiales</taxon>
        <taxon>Stappiaceae</taxon>
        <taxon>Roseibium</taxon>
    </lineage>
</organism>
<evidence type="ECO:0000313" key="2">
    <source>
        <dbReference type="Proteomes" id="UP000664096"/>
    </source>
</evidence>
<gene>
    <name evidence="1" type="ORF">JF539_13290</name>
</gene>
<dbReference type="SUPFAM" id="SSF52743">
    <property type="entry name" value="Subtilisin-like"/>
    <property type="match status" value="1"/>
</dbReference>
<reference evidence="1" key="1">
    <citation type="submission" date="2020-12" db="EMBL/GenBank/DDBJ databases">
        <title>Oil enriched cultivation method for isolating marine PHA-producing bacteria.</title>
        <authorList>
            <person name="Zheng W."/>
            <person name="Yu S."/>
            <person name="Huang Y."/>
        </authorList>
    </citation>
    <scope>NUCLEOTIDE SEQUENCE</scope>
    <source>
        <strain evidence="1">SY-2-12</strain>
    </source>
</reference>
<dbReference type="Gene3D" id="3.40.50.200">
    <property type="entry name" value="Peptidase S8/S53 domain"/>
    <property type="match status" value="1"/>
</dbReference>
<dbReference type="AlphaFoldDB" id="A0A939EDT7"/>